<name>A0ABQ3V4F9_9CHLR</name>
<dbReference type="RefSeq" id="WP_201375661.1">
    <property type="nucleotide sequence ID" value="NZ_BNJG01000003.1"/>
</dbReference>
<evidence type="ECO:0000256" key="1">
    <source>
        <dbReference type="SAM" id="Phobius"/>
    </source>
</evidence>
<keyword evidence="4" id="KW-1185">Reference proteome</keyword>
<comment type="caution">
    <text evidence="3">The sequence shown here is derived from an EMBL/GenBank/DDBJ whole genome shotgun (WGS) entry which is preliminary data.</text>
</comment>
<keyword evidence="1" id="KW-0812">Transmembrane</keyword>
<accession>A0ABQ3V4F9</accession>
<dbReference type="SMART" id="SM00332">
    <property type="entry name" value="PP2Cc"/>
    <property type="match status" value="1"/>
</dbReference>
<feature type="transmembrane region" description="Helical" evidence="1">
    <location>
        <begin position="58"/>
        <end position="90"/>
    </location>
</feature>
<dbReference type="CDD" id="cd00143">
    <property type="entry name" value="PP2Cc"/>
    <property type="match status" value="1"/>
</dbReference>
<organism evidence="3 4">
    <name type="scientific">Ktedonobacter robiniae</name>
    <dbReference type="NCBI Taxonomy" id="2778365"/>
    <lineage>
        <taxon>Bacteria</taxon>
        <taxon>Bacillati</taxon>
        <taxon>Chloroflexota</taxon>
        <taxon>Ktedonobacteria</taxon>
        <taxon>Ktedonobacterales</taxon>
        <taxon>Ktedonobacteraceae</taxon>
        <taxon>Ktedonobacter</taxon>
    </lineage>
</organism>
<dbReference type="Pfam" id="PF13672">
    <property type="entry name" value="PP2C_2"/>
    <property type="match status" value="1"/>
</dbReference>
<keyword evidence="1" id="KW-0472">Membrane</keyword>
<dbReference type="SUPFAM" id="SSF81606">
    <property type="entry name" value="PP2C-like"/>
    <property type="match status" value="1"/>
</dbReference>
<dbReference type="InterPro" id="IPR001932">
    <property type="entry name" value="PPM-type_phosphatase-like_dom"/>
</dbReference>
<keyword evidence="1" id="KW-1133">Transmembrane helix</keyword>
<sequence>MLEELKAAYDLHVKLRWCAWCVLVLLPISFVLLGGFPPRTWSLCLQALLSWSMHWREMMYQATLVVLVLASLFWFIAWGGLLWLALWLVVHHLQFRPVADMSSVQAEWQPLPMSTSPTIQKVPSASLPGLVELTPYRGSESLTAQMQRIRLPQRTPQMQAGNLALNLSPFPSAHPSLPDRSAPPSVATMVELPEIPTRPAGRSATDPLSSRSSMLEPLEVGIGWNSGIVRMSKPNEDSVMVLQGTCTYEEQLMPFALFVVADGMGGHDNGRDASRLAMQSMMHTVLQNIVISRELSDEFLIDMLIGGVEWANRAIMQRGRELNGNMGTTLTASLVVGLKAYIVNVGDSRTYLYREGFGLKQVTRDHSVVATLVAFGEITPEQVYTHPERNKVYRSLGQDEHIEVDWFMLNLLSQDRLLLCSDGLWEMVRNPEIARLLQQYPNAVTASDALTKAALIGGGVDNISVIVACVP</sequence>
<evidence type="ECO:0000313" key="3">
    <source>
        <dbReference type="EMBL" id="GHO59480.1"/>
    </source>
</evidence>
<gene>
    <name evidence="3" type="ORF">KSB_79550</name>
</gene>
<reference evidence="3 4" key="1">
    <citation type="journal article" date="2021" name="Int. J. Syst. Evol. Microbiol.">
        <title>Reticulibacter mediterranei gen. nov., sp. nov., within the new family Reticulibacteraceae fam. nov., and Ktedonospora formicarum gen. nov., sp. nov., Ktedonobacter robiniae sp. nov., Dictyobacter formicarum sp. nov. and Dictyobacter arantiisoli sp. nov., belonging to the class Ktedonobacteria.</title>
        <authorList>
            <person name="Yabe S."/>
            <person name="Zheng Y."/>
            <person name="Wang C.M."/>
            <person name="Sakai Y."/>
            <person name="Abe K."/>
            <person name="Yokota A."/>
            <person name="Donadio S."/>
            <person name="Cavaletti L."/>
            <person name="Monciardini P."/>
        </authorList>
    </citation>
    <scope>NUCLEOTIDE SEQUENCE [LARGE SCALE GENOMIC DNA]</scope>
    <source>
        <strain evidence="3 4">SOSP1-30</strain>
    </source>
</reference>
<dbReference type="Proteomes" id="UP000654345">
    <property type="component" value="Unassembled WGS sequence"/>
</dbReference>
<feature type="transmembrane region" description="Helical" evidence="1">
    <location>
        <begin position="17"/>
        <end position="38"/>
    </location>
</feature>
<evidence type="ECO:0000259" key="2">
    <source>
        <dbReference type="PROSITE" id="PS51746"/>
    </source>
</evidence>
<dbReference type="InterPro" id="IPR015655">
    <property type="entry name" value="PP2C"/>
</dbReference>
<dbReference type="InterPro" id="IPR036457">
    <property type="entry name" value="PPM-type-like_dom_sf"/>
</dbReference>
<protein>
    <recommendedName>
        <fullName evidence="2">PPM-type phosphatase domain-containing protein</fullName>
    </recommendedName>
</protein>
<dbReference type="Gene3D" id="3.60.40.10">
    <property type="entry name" value="PPM-type phosphatase domain"/>
    <property type="match status" value="1"/>
</dbReference>
<dbReference type="EMBL" id="BNJG01000003">
    <property type="protein sequence ID" value="GHO59480.1"/>
    <property type="molecule type" value="Genomic_DNA"/>
</dbReference>
<feature type="domain" description="PPM-type phosphatase" evidence="2">
    <location>
        <begin position="211"/>
        <end position="470"/>
    </location>
</feature>
<evidence type="ECO:0000313" key="4">
    <source>
        <dbReference type="Proteomes" id="UP000654345"/>
    </source>
</evidence>
<proteinExistence type="predicted"/>
<dbReference type="PROSITE" id="PS51746">
    <property type="entry name" value="PPM_2"/>
    <property type="match status" value="1"/>
</dbReference>
<dbReference type="PANTHER" id="PTHR47992">
    <property type="entry name" value="PROTEIN PHOSPHATASE"/>
    <property type="match status" value="1"/>
</dbReference>
<dbReference type="SMART" id="SM00331">
    <property type="entry name" value="PP2C_SIG"/>
    <property type="match status" value="1"/>
</dbReference>